<name>A0A9J5ZRL8_SOLCO</name>
<keyword evidence="2" id="KW-1185">Reference proteome</keyword>
<dbReference type="Proteomes" id="UP000824120">
    <property type="component" value="Chromosome 3"/>
</dbReference>
<evidence type="ECO:0000313" key="2">
    <source>
        <dbReference type="Proteomes" id="UP000824120"/>
    </source>
</evidence>
<sequence length="144" mass="16040">MMNISILLRHSGIWVSKVNYAGYKSDGIVVGQSISFLNLKAAISAELDIDVSRKNIEIRYIVEGNSSPMKIKNDMGVKLYLEVKKSEPGFAMYPLCIDTSEKIGGYIHNFDGTCREITCVEGITQDTKALAMVESRICDSYYNP</sequence>
<accession>A0A9J5ZRL8</accession>
<reference evidence="1 2" key="1">
    <citation type="submission" date="2020-09" db="EMBL/GenBank/DDBJ databases">
        <title>De no assembly of potato wild relative species, Solanum commersonii.</title>
        <authorList>
            <person name="Cho K."/>
        </authorList>
    </citation>
    <scope>NUCLEOTIDE SEQUENCE [LARGE SCALE GENOMIC DNA]</scope>
    <source>
        <strain evidence="1">LZ3.2</strain>
        <tissue evidence="1">Leaf</tissue>
    </source>
</reference>
<organism evidence="1 2">
    <name type="scientific">Solanum commersonii</name>
    <name type="common">Commerson's wild potato</name>
    <name type="synonym">Commerson's nightshade</name>
    <dbReference type="NCBI Taxonomy" id="4109"/>
    <lineage>
        <taxon>Eukaryota</taxon>
        <taxon>Viridiplantae</taxon>
        <taxon>Streptophyta</taxon>
        <taxon>Embryophyta</taxon>
        <taxon>Tracheophyta</taxon>
        <taxon>Spermatophyta</taxon>
        <taxon>Magnoliopsida</taxon>
        <taxon>eudicotyledons</taxon>
        <taxon>Gunneridae</taxon>
        <taxon>Pentapetalae</taxon>
        <taxon>asterids</taxon>
        <taxon>lamiids</taxon>
        <taxon>Solanales</taxon>
        <taxon>Solanaceae</taxon>
        <taxon>Solanoideae</taxon>
        <taxon>Solaneae</taxon>
        <taxon>Solanum</taxon>
    </lineage>
</organism>
<comment type="caution">
    <text evidence="1">The sequence shown here is derived from an EMBL/GenBank/DDBJ whole genome shotgun (WGS) entry which is preliminary data.</text>
</comment>
<evidence type="ECO:0000313" key="1">
    <source>
        <dbReference type="EMBL" id="KAG5614684.1"/>
    </source>
</evidence>
<proteinExistence type="predicted"/>
<dbReference type="EMBL" id="JACXVP010000003">
    <property type="protein sequence ID" value="KAG5614684.1"/>
    <property type="molecule type" value="Genomic_DNA"/>
</dbReference>
<dbReference type="AlphaFoldDB" id="A0A9J5ZRL8"/>
<protein>
    <submittedName>
        <fullName evidence="1">Uncharacterized protein</fullName>
    </submittedName>
</protein>
<gene>
    <name evidence="1" type="ORF">H5410_014508</name>
</gene>